<dbReference type="Gene3D" id="3.90.230.10">
    <property type="entry name" value="Creatinase/methionine aminopeptidase superfamily"/>
    <property type="match status" value="1"/>
</dbReference>
<keyword evidence="7" id="KW-0645">Protease</keyword>
<dbReference type="Pfam" id="PF00557">
    <property type="entry name" value="Peptidase_M24"/>
    <property type="match status" value="1"/>
</dbReference>
<dbReference type="InterPro" id="IPR000587">
    <property type="entry name" value="Creatinase_N"/>
</dbReference>
<proteinExistence type="inferred from homology"/>
<evidence type="ECO:0000313" key="8">
    <source>
        <dbReference type="Proteomes" id="UP000823883"/>
    </source>
</evidence>
<dbReference type="GO" id="GO:0070006">
    <property type="term" value="F:metalloaminopeptidase activity"/>
    <property type="evidence" value="ECO:0007669"/>
    <property type="project" value="InterPro"/>
</dbReference>
<dbReference type="InterPro" id="IPR050422">
    <property type="entry name" value="X-Pro_aminopeptidase_P"/>
</dbReference>
<dbReference type="GO" id="GO:0005737">
    <property type="term" value="C:cytoplasm"/>
    <property type="evidence" value="ECO:0007669"/>
    <property type="project" value="UniProtKB-ARBA"/>
</dbReference>
<evidence type="ECO:0000256" key="1">
    <source>
        <dbReference type="ARBA" id="ARBA00008766"/>
    </source>
</evidence>
<dbReference type="InterPro" id="IPR036005">
    <property type="entry name" value="Creatinase/aminopeptidase-like"/>
</dbReference>
<dbReference type="FunFam" id="3.90.230.10:FF:000009">
    <property type="entry name" value="xaa-Pro aminopeptidase 2"/>
    <property type="match status" value="1"/>
</dbReference>
<evidence type="ECO:0000256" key="2">
    <source>
        <dbReference type="ARBA" id="ARBA00022723"/>
    </source>
</evidence>
<keyword evidence="7" id="KW-0031">Aminopeptidase</keyword>
<reference evidence="7" key="1">
    <citation type="journal article" date="2021" name="PeerJ">
        <title>Extensive microbial diversity within the chicken gut microbiome revealed by metagenomics and culture.</title>
        <authorList>
            <person name="Gilroy R."/>
            <person name="Ravi A."/>
            <person name="Getino M."/>
            <person name="Pursley I."/>
            <person name="Horton D.L."/>
            <person name="Alikhan N.F."/>
            <person name="Baker D."/>
            <person name="Gharbi K."/>
            <person name="Hall N."/>
            <person name="Watson M."/>
            <person name="Adriaenssens E.M."/>
            <person name="Foster-Nyarko E."/>
            <person name="Jarju S."/>
            <person name="Secka A."/>
            <person name="Antonio M."/>
            <person name="Oren A."/>
            <person name="Chaudhuri R.R."/>
            <person name="La Ragione R."/>
            <person name="Hildebrand F."/>
            <person name="Pallen M.J."/>
        </authorList>
    </citation>
    <scope>NUCLEOTIDE SEQUENCE</scope>
    <source>
        <strain evidence="7">CHK183-5548</strain>
    </source>
</reference>
<organism evidence="7 8">
    <name type="scientific">Candidatus Lachnoclostridium pullistercoris</name>
    <dbReference type="NCBI Taxonomy" id="2838632"/>
    <lineage>
        <taxon>Bacteria</taxon>
        <taxon>Bacillati</taxon>
        <taxon>Bacillota</taxon>
        <taxon>Clostridia</taxon>
        <taxon>Lachnospirales</taxon>
        <taxon>Lachnospiraceae</taxon>
    </lineage>
</organism>
<dbReference type="Pfam" id="PF16188">
    <property type="entry name" value="Peptidase_M24_C"/>
    <property type="match status" value="1"/>
</dbReference>
<sequence length="634" mass="72197">MSRPPWEKTESGKPASISIFSDRRDFFSIEGIFADRKERRTVNEHLEKLREKMRERGIDMYVVPTSDFHESEYVGEHFACRKYITGFTGSAGTAVVTMDEAGLWTDGRYFVQASKQLEGSGVTLRKMGVEGVPTILEYIRDAFPEGGKLGFDGRVINELLGEELETAVSGKHGTVEYGEDLVGMIWEDRPPLSREPVWILDEKYCGKSAAEKISNLRHAMREAGADVHVLTALDDIVWLLNIRGNDVPCNPVVLSYLAVTDSQVLFFVQEEVLNDEVKAYLAELDVTVMPYDSIYEYVKTFRNQMVMVEKSRINYALCHNLDSSCSIIDRMNPTAVKAVKNETEMENIRRAHIKDGVAVTKYIYWLKKNIGKIPMDEMSVADRLEEFRKEQEGYLGPSFSTISAYGPNAAMCHYSATEESKAVLEPRGLYLIDSGGQYYEGTTDITRTIVLGELTAEEKEHFTLTVMSMLRLGNVKFLHGCRGLNLDYVAREVFWQRGLNFDHGTGHGVGYLLNVHERPNGIRWKIVPERQDSGVLEEGMLTSDEPGIYIESSHGIRTENLILCRKAEKTEYGQFMRFEFVTFVPIDLDAIDKSVMRQEDVDMLNAYHKEVYEKISPYLTKEEADWLKEYTRAI</sequence>
<dbReference type="Pfam" id="PF16189">
    <property type="entry name" value="Creatinase_N_2"/>
    <property type="match status" value="1"/>
</dbReference>
<evidence type="ECO:0000259" key="4">
    <source>
        <dbReference type="Pfam" id="PF00557"/>
    </source>
</evidence>
<evidence type="ECO:0000259" key="6">
    <source>
        <dbReference type="Pfam" id="PF16188"/>
    </source>
</evidence>
<keyword evidence="3" id="KW-0378">Hydrolase</keyword>
<dbReference type="SUPFAM" id="SSF53092">
    <property type="entry name" value="Creatinase/prolidase N-terminal domain"/>
    <property type="match status" value="2"/>
</dbReference>
<dbReference type="InterPro" id="IPR000994">
    <property type="entry name" value="Pept_M24"/>
</dbReference>
<dbReference type="InterPro" id="IPR032416">
    <property type="entry name" value="Peptidase_M24_C"/>
</dbReference>
<comment type="caution">
    <text evidence="7">The sequence shown here is derived from an EMBL/GenBank/DDBJ whole genome shotgun (WGS) entry which is preliminary data.</text>
</comment>
<dbReference type="AlphaFoldDB" id="A0A9D2PH10"/>
<dbReference type="InterPro" id="IPR033740">
    <property type="entry name" value="Pept_M24B"/>
</dbReference>
<dbReference type="EMBL" id="DWWL01000076">
    <property type="protein sequence ID" value="HJC48708.1"/>
    <property type="molecule type" value="Genomic_DNA"/>
</dbReference>
<comment type="similarity">
    <text evidence="1">Belongs to the peptidase M24B family.</text>
</comment>
<dbReference type="PANTHER" id="PTHR43763:SF6">
    <property type="entry name" value="XAA-PRO AMINOPEPTIDASE 1"/>
    <property type="match status" value="1"/>
</dbReference>
<dbReference type="FunFam" id="3.40.350.10:FF:000003">
    <property type="entry name" value="Xaa-pro aminopeptidase P"/>
    <property type="match status" value="1"/>
</dbReference>
<accession>A0A9D2PH10</accession>
<evidence type="ECO:0000256" key="3">
    <source>
        <dbReference type="ARBA" id="ARBA00022801"/>
    </source>
</evidence>
<dbReference type="PANTHER" id="PTHR43763">
    <property type="entry name" value="XAA-PRO AMINOPEPTIDASE 1"/>
    <property type="match status" value="1"/>
</dbReference>
<dbReference type="GO" id="GO:0046872">
    <property type="term" value="F:metal ion binding"/>
    <property type="evidence" value="ECO:0007669"/>
    <property type="project" value="UniProtKB-KW"/>
</dbReference>
<dbReference type="SUPFAM" id="SSF55920">
    <property type="entry name" value="Creatinase/aminopeptidase"/>
    <property type="match status" value="1"/>
</dbReference>
<evidence type="ECO:0000313" key="7">
    <source>
        <dbReference type="EMBL" id="HJC48708.1"/>
    </source>
</evidence>
<feature type="domain" description="Peptidase M24" evidence="4">
    <location>
        <begin position="346"/>
        <end position="565"/>
    </location>
</feature>
<keyword evidence="2" id="KW-0479">Metal-binding</keyword>
<evidence type="ECO:0000259" key="5">
    <source>
        <dbReference type="Pfam" id="PF01321"/>
    </source>
</evidence>
<name>A0A9D2PH10_9FIRM</name>
<dbReference type="Proteomes" id="UP000823883">
    <property type="component" value="Unassembled WGS sequence"/>
</dbReference>
<dbReference type="CDD" id="cd01085">
    <property type="entry name" value="APP"/>
    <property type="match status" value="1"/>
</dbReference>
<dbReference type="InterPro" id="IPR029149">
    <property type="entry name" value="Creatin/AminoP/Spt16_N"/>
</dbReference>
<dbReference type="Pfam" id="PF01321">
    <property type="entry name" value="Creatinase_N"/>
    <property type="match status" value="1"/>
</dbReference>
<feature type="domain" description="Peptidase M24 C-terminal" evidence="6">
    <location>
        <begin position="574"/>
        <end position="634"/>
    </location>
</feature>
<gene>
    <name evidence="7" type="ORF">IAA04_11720</name>
</gene>
<protein>
    <submittedName>
        <fullName evidence="7">Aminopeptidase P family protein</fullName>
    </submittedName>
</protein>
<reference evidence="7" key="2">
    <citation type="submission" date="2021-04" db="EMBL/GenBank/DDBJ databases">
        <authorList>
            <person name="Gilroy R."/>
        </authorList>
    </citation>
    <scope>NUCLEOTIDE SEQUENCE</scope>
    <source>
        <strain evidence="7">CHK183-5548</strain>
    </source>
</reference>
<dbReference type="Gene3D" id="3.40.350.10">
    <property type="entry name" value="Creatinase/prolidase N-terminal domain"/>
    <property type="match status" value="2"/>
</dbReference>
<feature type="domain" description="Creatinase N-terminal" evidence="5">
    <location>
        <begin position="46"/>
        <end position="167"/>
    </location>
</feature>